<dbReference type="EMBL" id="QXTE01000367">
    <property type="protein sequence ID" value="TFJ98788.1"/>
    <property type="molecule type" value="Genomic_DNA"/>
</dbReference>
<name>A0A4D9DNZ1_9SAUR</name>
<evidence type="ECO:0000313" key="2">
    <source>
        <dbReference type="EMBL" id="TFJ98788.1"/>
    </source>
</evidence>
<sequence length="148" mass="16033">MMPFQRGSGTGAKDCTRQRTGVAPRLVKSSGVQGQQRGIWGGGHTRDLRGAGETLGEDWALQEPHGFILGGEGNRVLPRPRYNFVSFQKDALGQKVPCLPGSLCSVGGDACPKVDDPHRLSPSRWYKRNSPTPRTCLNVKGLSKVYTA</sequence>
<evidence type="ECO:0000313" key="3">
    <source>
        <dbReference type="Proteomes" id="UP000297703"/>
    </source>
</evidence>
<gene>
    <name evidence="2" type="ORF">DR999_PMT19244</name>
</gene>
<protein>
    <submittedName>
        <fullName evidence="2">Interleukin-1 beta</fullName>
    </submittedName>
</protein>
<accession>A0A4D9DNZ1</accession>
<evidence type="ECO:0000256" key="1">
    <source>
        <dbReference type="SAM" id="MobiDB-lite"/>
    </source>
</evidence>
<keyword evidence="3" id="KW-1185">Reference proteome</keyword>
<reference evidence="2 3" key="2">
    <citation type="submission" date="2019-04" db="EMBL/GenBank/DDBJ databases">
        <title>The genome sequence of big-headed turtle.</title>
        <authorList>
            <person name="Gong S."/>
        </authorList>
    </citation>
    <scope>NUCLEOTIDE SEQUENCE [LARGE SCALE GENOMIC DNA]</scope>
    <source>
        <strain evidence="2">DO16091913</strain>
        <tissue evidence="2">Muscle</tissue>
    </source>
</reference>
<comment type="caution">
    <text evidence="2">The sequence shown here is derived from an EMBL/GenBank/DDBJ whole genome shotgun (WGS) entry which is preliminary data.</text>
</comment>
<proteinExistence type="predicted"/>
<feature type="region of interest" description="Disordered" evidence="1">
    <location>
        <begin position="1"/>
        <end position="51"/>
    </location>
</feature>
<dbReference type="AlphaFoldDB" id="A0A4D9DNZ1"/>
<dbReference type="Proteomes" id="UP000297703">
    <property type="component" value="Unassembled WGS sequence"/>
</dbReference>
<reference evidence="2 3" key="1">
    <citation type="submission" date="2019-04" db="EMBL/GenBank/DDBJ databases">
        <title>Draft genome of the big-headed turtle Platysternon megacephalum.</title>
        <authorList>
            <person name="Gong S."/>
        </authorList>
    </citation>
    <scope>NUCLEOTIDE SEQUENCE [LARGE SCALE GENOMIC DNA]</scope>
    <source>
        <strain evidence="2">DO16091913</strain>
        <tissue evidence="2">Muscle</tissue>
    </source>
</reference>
<organism evidence="2 3">
    <name type="scientific">Platysternon megacephalum</name>
    <name type="common">big-headed turtle</name>
    <dbReference type="NCBI Taxonomy" id="55544"/>
    <lineage>
        <taxon>Eukaryota</taxon>
        <taxon>Metazoa</taxon>
        <taxon>Chordata</taxon>
        <taxon>Craniata</taxon>
        <taxon>Vertebrata</taxon>
        <taxon>Euteleostomi</taxon>
        <taxon>Archelosauria</taxon>
        <taxon>Testudinata</taxon>
        <taxon>Testudines</taxon>
        <taxon>Cryptodira</taxon>
        <taxon>Durocryptodira</taxon>
        <taxon>Testudinoidea</taxon>
        <taxon>Platysternidae</taxon>
        <taxon>Platysternon</taxon>
    </lineage>
</organism>